<proteinExistence type="predicted"/>
<comment type="subcellular location">
    <subcellularLocation>
        <location evidence="1">Cytoplasm</location>
    </subcellularLocation>
</comment>
<dbReference type="GO" id="GO:0005737">
    <property type="term" value="C:cytoplasm"/>
    <property type="evidence" value="ECO:0007669"/>
    <property type="project" value="UniProtKB-SubCell"/>
</dbReference>
<evidence type="ECO:0000256" key="4">
    <source>
        <dbReference type="ARBA" id="ARBA00022771"/>
    </source>
</evidence>
<evidence type="ECO:0000256" key="1">
    <source>
        <dbReference type="ARBA" id="ARBA00004496"/>
    </source>
</evidence>
<evidence type="ECO:0000256" key="6">
    <source>
        <dbReference type="ARBA" id="ARBA00022859"/>
    </source>
</evidence>
<evidence type="ECO:0000256" key="2">
    <source>
        <dbReference type="ARBA" id="ARBA00022490"/>
    </source>
</evidence>
<name>A0AAN8ZNM3_HALRR</name>
<organism evidence="8 9">
    <name type="scientific">Halocaridina rubra</name>
    <name type="common">Hawaiian red shrimp</name>
    <dbReference type="NCBI Taxonomy" id="373956"/>
    <lineage>
        <taxon>Eukaryota</taxon>
        <taxon>Metazoa</taxon>
        <taxon>Ecdysozoa</taxon>
        <taxon>Arthropoda</taxon>
        <taxon>Crustacea</taxon>
        <taxon>Multicrustacea</taxon>
        <taxon>Malacostraca</taxon>
        <taxon>Eumalacostraca</taxon>
        <taxon>Eucarida</taxon>
        <taxon>Decapoda</taxon>
        <taxon>Pleocyemata</taxon>
        <taxon>Caridea</taxon>
        <taxon>Atyoidea</taxon>
        <taxon>Atyidae</taxon>
        <taxon>Halocaridina</taxon>
    </lineage>
</organism>
<evidence type="ECO:0000256" key="5">
    <source>
        <dbReference type="ARBA" id="ARBA00022833"/>
    </source>
</evidence>
<dbReference type="EMBL" id="JAXCGZ010023388">
    <property type="protein sequence ID" value="KAK7012878.1"/>
    <property type="molecule type" value="Genomic_DNA"/>
</dbReference>
<evidence type="ECO:0000313" key="8">
    <source>
        <dbReference type="EMBL" id="KAK7012878.1"/>
    </source>
</evidence>
<sequence length="275" mass="31275">MGDPAIVEYFDEEVRLLLKNLGILTPYQKGKVKQKFLSDRELKLYMFQTLVLSKAHMILKGSSGKEQTSSFADRKYVGLARKKQPMKYEKRLRHHVDEIVKRVMEKTVIIAPQMEDEVGCELQRLAVLLPYWKFLEKLQICNNNSLKDISVKLEILLDPTKKFEDELDKKVRLLLKESEQFVGGLGITESEKIIILKAMGLKQGHWYKCPNGHIYCIADCGGAVVESTCPSCGNRIGGANHRLRSDNAVATEMDGSRVGAWSEQNNLRNYDLGNQ</sequence>
<reference evidence="8 9" key="1">
    <citation type="submission" date="2023-11" db="EMBL/GenBank/DDBJ databases">
        <title>Halocaridina rubra genome assembly.</title>
        <authorList>
            <person name="Smith C."/>
        </authorList>
    </citation>
    <scope>NUCLEOTIDE SEQUENCE [LARGE SCALE GENOMIC DNA]</scope>
    <source>
        <strain evidence="8">EP-1</strain>
        <tissue evidence="8">Whole</tissue>
    </source>
</reference>
<keyword evidence="4" id="KW-0863">Zinc-finger</keyword>
<protein>
    <submittedName>
        <fullName evidence="8">NFX1-type zinc finger-containing protein 1</fullName>
    </submittedName>
</protein>
<dbReference type="Proteomes" id="UP001381693">
    <property type="component" value="Unassembled WGS sequence"/>
</dbReference>
<keyword evidence="2" id="KW-0963">Cytoplasm</keyword>
<evidence type="ECO:0000313" key="9">
    <source>
        <dbReference type="Proteomes" id="UP001381693"/>
    </source>
</evidence>
<evidence type="ECO:0000259" key="7">
    <source>
        <dbReference type="PROSITE" id="PS51981"/>
    </source>
</evidence>
<comment type="caution">
    <text evidence="8">The sequence shown here is derived from an EMBL/GenBank/DDBJ whole genome shotgun (WGS) entry which is preliminary data.</text>
</comment>
<dbReference type="GO" id="GO:0002376">
    <property type="term" value="P:immune system process"/>
    <property type="evidence" value="ECO:0007669"/>
    <property type="project" value="UniProtKB-KW"/>
</dbReference>
<keyword evidence="9" id="KW-1185">Reference proteome</keyword>
<feature type="domain" description="RZ-type" evidence="7">
    <location>
        <begin position="187"/>
        <end position="260"/>
    </location>
</feature>
<gene>
    <name evidence="8" type="primary">ZNFX1_1</name>
    <name evidence="8" type="ORF">SK128_005999</name>
</gene>
<dbReference type="InterPro" id="IPR046439">
    <property type="entry name" value="ZF_RZ_dom"/>
</dbReference>
<dbReference type="PROSITE" id="PS51981">
    <property type="entry name" value="ZF_RZ"/>
    <property type="match status" value="1"/>
</dbReference>
<keyword evidence="6" id="KW-0391">Immunity</keyword>
<dbReference type="GO" id="GO:0008270">
    <property type="term" value="F:zinc ion binding"/>
    <property type="evidence" value="ECO:0007669"/>
    <property type="project" value="UniProtKB-KW"/>
</dbReference>
<dbReference type="Pfam" id="PF20173">
    <property type="entry name" value="ZnF_RZ-type"/>
    <property type="match status" value="1"/>
</dbReference>
<keyword evidence="5" id="KW-0862">Zinc</keyword>
<keyword evidence="3" id="KW-0479">Metal-binding</keyword>
<evidence type="ECO:0000256" key="3">
    <source>
        <dbReference type="ARBA" id="ARBA00022723"/>
    </source>
</evidence>
<accession>A0AAN8ZNM3</accession>
<dbReference type="AlphaFoldDB" id="A0AAN8ZNM3"/>